<feature type="compositionally biased region" description="Basic and acidic residues" evidence="14">
    <location>
        <begin position="196"/>
        <end position="209"/>
    </location>
</feature>
<proteinExistence type="inferred from homology"/>
<feature type="binding site" evidence="13">
    <location>
        <position position="343"/>
    </location>
    <ligand>
        <name>Zn(2+)</name>
        <dbReference type="ChEBI" id="CHEBI:29105"/>
    </ligand>
</feature>
<feature type="binding site" evidence="13">
    <location>
        <position position="361"/>
    </location>
    <ligand>
        <name>Zn(2+)</name>
        <dbReference type="ChEBI" id="CHEBI:29105"/>
    </ligand>
</feature>
<dbReference type="SUPFAM" id="SSF144206">
    <property type="entry name" value="NOB1 zinc finger-like"/>
    <property type="match status" value="1"/>
</dbReference>
<evidence type="ECO:0000256" key="1">
    <source>
        <dbReference type="ARBA" id="ARBA00004123"/>
    </source>
</evidence>
<dbReference type="Gene3D" id="3.40.50.1010">
    <property type="entry name" value="5'-nuclease"/>
    <property type="match status" value="1"/>
</dbReference>
<feature type="domain" description="Nin one binding (NOB1) Zn-ribbon-like" evidence="15">
    <location>
        <begin position="333"/>
        <end position="404"/>
    </location>
</feature>
<dbReference type="EMBL" id="JABDTM020024947">
    <property type="protein sequence ID" value="KAH0813782.1"/>
    <property type="molecule type" value="Genomic_DNA"/>
</dbReference>
<gene>
    <name evidence="17" type="ORF">GEV33_009012</name>
</gene>
<feature type="domain" description="Ribonuclease PIN" evidence="16">
    <location>
        <begin position="67"/>
        <end position="153"/>
    </location>
</feature>
<feature type="region of interest" description="Disordered" evidence="14">
    <location>
        <begin position="248"/>
        <end position="282"/>
    </location>
</feature>
<dbReference type="GO" id="GO:0016787">
    <property type="term" value="F:hydrolase activity"/>
    <property type="evidence" value="ECO:0007669"/>
    <property type="project" value="UniProtKB-KW"/>
</dbReference>
<comment type="similarity">
    <text evidence="2 12">Belongs to the NOB1 family.</text>
</comment>
<feature type="compositionally biased region" description="Acidic residues" evidence="14">
    <location>
        <begin position="210"/>
        <end position="219"/>
    </location>
</feature>
<evidence type="ECO:0000256" key="8">
    <source>
        <dbReference type="ARBA" id="ARBA00022801"/>
    </source>
</evidence>
<evidence type="ECO:0000313" key="18">
    <source>
        <dbReference type="Proteomes" id="UP000719412"/>
    </source>
</evidence>
<dbReference type="GO" id="GO:0008270">
    <property type="term" value="F:zinc ion binding"/>
    <property type="evidence" value="ECO:0007669"/>
    <property type="project" value="UniProtKB-KW"/>
</dbReference>
<dbReference type="InterPro" id="IPR036283">
    <property type="entry name" value="NOB1_Zf-like_sf"/>
</dbReference>
<evidence type="ECO:0000256" key="5">
    <source>
        <dbReference type="ARBA" id="ARBA00022722"/>
    </source>
</evidence>
<feature type="region of interest" description="Disordered" evidence="14">
    <location>
        <begin position="179"/>
        <end position="236"/>
    </location>
</feature>
<dbReference type="PANTHER" id="PTHR12814">
    <property type="entry name" value="RNA-BINDING PROTEIN NOB1"/>
    <property type="match status" value="1"/>
</dbReference>
<evidence type="ECO:0000256" key="6">
    <source>
        <dbReference type="ARBA" id="ARBA00022723"/>
    </source>
</evidence>
<evidence type="ECO:0000256" key="14">
    <source>
        <dbReference type="SAM" id="MobiDB-lite"/>
    </source>
</evidence>
<keyword evidence="6 12" id="KW-0479">Metal-binding</keyword>
<evidence type="ECO:0000259" key="15">
    <source>
        <dbReference type="Pfam" id="PF08772"/>
    </source>
</evidence>
<evidence type="ECO:0000256" key="12">
    <source>
        <dbReference type="PIRNR" id="PIRNR037125"/>
    </source>
</evidence>
<dbReference type="CDD" id="cd09876">
    <property type="entry name" value="PIN_Nob1-like"/>
    <property type="match status" value="1"/>
</dbReference>
<feature type="binding site" evidence="13">
    <location>
        <position position="358"/>
    </location>
    <ligand>
        <name>Zn(2+)</name>
        <dbReference type="ChEBI" id="CHEBI:29105"/>
    </ligand>
</feature>
<evidence type="ECO:0000256" key="3">
    <source>
        <dbReference type="ARBA" id="ARBA00018439"/>
    </source>
</evidence>
<keyword evidence="18" id="KW-1185">Reference proteome</keyword>
<dbReference type="InterPro" id="IPR033411">
    <property type="entry name" value="Ribonuclease_PIN"/>
</dbReference>
<reference evidence="17" key="1">
    <citation type="journal article" date="2020" name="J Insects Food Feed">
        <title>The yellow mealworm (Tenebrio molitor) genome: a resource for the emerging insects as food and feed industry.</title>
        <authorList>
            <person name="Eriksson T."/>
            <person name="Andere A."/>
            <person name="Kelstrup H."/>
            <person name="Emery V."/>
            <person name="Picard C."/>
        </authorList>
    </citation>
    <scope>NUCLEOTIDE SEQUENCE</scope>
    <source>
        <strain evidence="17">Stoneville</strain>
        <tissue evidence="17">Whole head</tissue>
    </source>
</reference>
<dbReference type="GO" id="GO:0004521">
    <property type="term" value="F:RNA endonuclease activity"/>
    <property type="evidence" value="ECO:0007669"/>
    <property type="project" value="UniProtKB-UniRule"/>
</dbReference>
<accession>A0A8J6HGI4</accession>
<dbReference type="Pfam" id="PF17146">
    <property type="entry name" value="PIN_6"/>
    <property type="match status" value="1"/>
</dbReference>
<evidence type="ECO:0000256" key="7">
    <source>
        <dbReference type="ARBA" id="ARBA00022771"/>
    </source>
</evidence>
<dbReference type="GO" id="GO:0005634">
    <property type="term" value="C:nucleus"/>
    <property type="evidence" value="ECO:0007669"/>
    <property type="project" value="UniProtKB-SubCell"/>
</dbReference>
<keyword evidence="4" id="KW-0597">Phosphoprotein</keyword>
<comment type="subcellular location">
    <subcellularLocation>
        <location evidence="1 12">Nucleus</location>
    </subcellularLocation>
</comment>
<feature type="binding site" evidence="13">
    <location>
        <position position="346"/>
    </location>
    <ligand>
        <name>Zn(2+)</name>
        <dbReference type="ChEBI" id="CHEBI:29105"/>
    </ligand>
</feature>
<dbReference type="FunFam" id="3.40.50.1010:FF:000018">
    <property type="entry name" value="RNA-binding protein NOB1"/>
    <property type="match status" value="1"/>
</dbReference>
<name>A0A8J6HGI4_TENMO</name>
<keyword evidence="8" id="KW-0378">Hydrolase</keyword>
<evidence type="ECO:0000313" key="17">
    <source>
        <dbReference type="EMBL" id="KAH0813782.1"/>
    </source>
</evidence>
<evidence type="ECO:0000256" key="2">
    <source>
        <dbReference type="ARBA" id="ARBA00005858"/>
    </source>
</evidence>
<dbReference type="InterPro" id="IPR039907">
    <property type="entry name" value="NOB1"/>
</dbReference>
<keyword evidence="9 12" id="KW-0862">Zinc</keyword>
<dbReference type="Gene3D" id="6.20.210.10">
    <property type="entry name" value="Nin one binding (NOB1), Zn-ribbon-like"/>
    <property type="match status" value="1"/>
</dbReference>
<dbReference type="Pfam" id="PF08772">
    <property type="entry name" value="Zn_ribbon_NOB1"/>
    <property type="match status" value="1"/>
</dbReference>
<dbReference type="Proteomes" id="UP000719412">
    <property type="component" value="Unassembled WGS sequence"/>
</dbReference>
<feature type="compositionally biased region" description="Acidic residues" evidence="14">
    <location>
        <begin position="258"/>
        <end position="278"/>
    </location>
</feature>
<feature type="compositionally biased region" description="Basic and acidic residues" evidence="14">
    <location>
        <begin position="220"/>
        <end position="236"/>
    </location>
</feature>
<keyword evidence="5" id="KW-0540">Nuclease</keyword>
<keyword evidence="7" id="KW-0863">Zinc-finger</keyword>
<dbReference type="PANTHER" id="PTHR12814:SF2">
    <property type="entry name" value="RNA-BINDING PROTEIN NOB1"/>
    <property type="match status" value="1"/>
</dbReference>
<organism evidence="17 18">
    <name type="scientific">Tenebrio molitor</name>
    <name type="common">Yellow mealworm beetle</name>
    <dbReference type="NCBI Taxonomy" id="7067"/>
    <lineage>
        <taxon>Eukaryota</taxon>
        <taxon>Metazoa</taxon>
        <taxon>Ecdysozoa</taxon>
        <taxon>Arthropoda</taxon>
        <taxon>Hexapoda</taxon>
        <taxon>Insecta</taxon>
        <taxon>Pterygota</taxon>
        <taxon>Neoptera</taxon>
        <taxon>Endopterygota</taxon>
        <taxon>Coleoptera</taxon>
        <taxon>Polyphaga</taxon>
        <taxon>Cucujiformia</taxon>
        <taxon>Tenebrionidae</taxon>
        <taxon>Tenebrio</taxon>
    </lineage>
</organism>
<comment type="caution">
    <text evidence="17">The sequence shown here is derived from an EMBL/GenBank/DDBJ whole genome shotgun (WGS) entry which is preliminary data.</text>
</comment>
<sequence>MKSGRGATVGSAKTGNLLGLWFLHYNTIDNLVAKNYQVRDKSVIFQSLFVKCTCVDMGAGDKKIENLVVDTTAFIQNAPLQDVAKKIVTCQDVVNEIQNKRQLRRLVVLPYDLEIREPFTENIKIITEFAKKTGDYPSLSATDIKVMALTYQLEKENVGVEHLRSEPIVQRTVNIITKQSSPNMNPDVTGFFMPGDKSKIEKNKEKPNNQDDDSEDEESETRQCDETEENHQLEEKFKQLQCTDEEIKNESDVLVPVDDSDSAEASSDGDDADDDDDSGWITPSNVKLAKKQVNSELMKEEFMKVACMTTDFAMQNVLRQMNLNVAALDGRMIRQLRTFILRCYTCFKTTSMMTKQFCPKCGHNTLKKVAVSLDEEGKMQIHINARRPLTGRGKKFSLPRMKGGKHPNNPVLVADHPMPQNMASKLARTKVNPLDDDYIAGFSPFAVRDVTSRSAQLCIRPGDELKHWMRKNPNEARRRRK</sequence>
<evidence type="ECO:0000256" key="11">
    <source>
        <dbReference type="ARBA" id="ARBA00045628"/>
    </source>
</evidence>
<evidence type="ECO:0000256" key="10">
    <source>
        <dbReference type="ARBA" id="ARBA00023242"/>
    </source>
</evidence>
<evidence type="ECO:0000256" key="13">
    <source>
        <dbReference type="PIRSR" id="PIRSR037125-1"/>
    </source>
</evidence>
<evidence type="ECO:0000256" key="4">
    <source>
        <dbReference type="ARBA" id="ARBA00022553"/>
    </source>
</evidence>
<comment type="function">
    <text evidence="11">May play a role in mRNA degradation. Endonuclease required for processing of 20S pre-rRNA precursor and biogenesis of 40S ribosomal subunits.</text>
</comment>
<dbReference type="InterPro" id="IPR017117">
    <property type="entry name" value="Nob1_euk"/>
</dbReference>
<protein>
    <recommendedName>
        <fullName evidence="3 12">RNA-binding protein NOB1</fullName>
    </recommendedName>
</protein>
<dbReference type="PIRSF" id="PIRSF037125">
    <property type="entry name" value="D-site_20S_pre-rRNA_nuclease"/>
    <property type="match status" value="1"/>
</dbReference>
<dbReference type="InterPro" id="IPR014881">
    <property type="entry name" value="NOB1_Zn-bd"/>
</dbReference>
<dbReference type="GO" id="GO:0030688">
    <property type="term" value="C:preribosome, small subunit precursor"/>
    <property type="evidence" value="ECO:0007669"/>
    <property type="project" value="TreeGrafter"/>
</dbReference>
<dbReference type="GO" id="GO:0030490">
    <property type="term" value="P:maturation of SSU-rRNA"/>
    <property type="evidence" value="ECO:0007669"/>
    <property type="project" value="TreeGrafter"/>
</dbReference>
<reference evidence="17" key="2">
    <citation type="submission" date="2021-08" db="EMBL/GenBank/DDBJ databases">
        <authorList>
            <person name="Eriksson T."/>
        </authorList>
    </citation>
    <scope>NUCLEOTIDE SEQUENCE</scope>
    <source>
        <strain evidence="17">Stoneville</strain>
        <tissue evidence="17">Whole head</tissue>
    </source>
</reference>
<keyword evidence="10 12" id="KW-0539">Nucleus</keyword>
<evidence type="ECO:0000259" key="16">
    <source>
        <dbReference type="Pfam" id="PF17146"/>
    </source>
</evidence>
<dbReference type="AlphaFoldDB" id="A0A8J6HGI4"/>
<evidence type="ECO:0000256" key="9">
    <source>
        <dbReference type="ARBA" id="ARBA00022833"/>
    </source>
</evidence>